<evidence type="ECO:0000313" key="2">
    <source>
        <dbReference type="EMBL" id="KAF2725869.1"/>
    </source>
</evidence>
<sequence>MASSRGTKVTTDPETFNDPKYENPGTVTSDSLAAESIRDGESFAADSDSRGPNSQPSYSTTTNTTDTSSATVLDAAPDAEARLANENWSEQSQLNAGQGLGKEAGVGPTFNTTSSGGDSGSSDAYPGSGQGAPAPSAFSTNTSGYGQDEQPHGKNLREGGFDDSAPNASYNADIGGKNDPGRVALGKFEESDVPVAGGAGPRQTAIDGDNPYDELNRNASS</sequence>
<reference evidence="2" key="1">
    <citation type="journal article" date="2020" name="Stud. Mycol.">
        <title>101 Dothideomycetes genomes: a test case for predicting lifestyles and emergence of pathogens.</title>
        <authorList>
            <person name="Haridas S."/>
            <person name="Albert R."/>
            <person name="Binder M."/>
            <person name="Bloem J."/>
            <person name="Labutti K."/>
            <person name="Salamov A."/>
            <person name="Andreopoulos B."/>
            <person name="Baker S."/>
            <person name="Barry K."/>
            <person name="Bills G."/>
            <person name="Bluhm B."/>
            <person name="Cannon C."/>
            <person name="Castanera R."/>
            <person name="Culley D."/>
            <person name="Daum C."/>
            <person name="Ezra D."/>
            <person name="Gonzalez J."/>
            <person name="Henrissat B."/>
            <person name="Kuo A."/>
            <person name="Liang C."/>
            <person name="Lipzen A."/>
            <person name="Lutzoni F."/>
            <person name="Magnuson J."/>
            <person name="Mondo S."/>
            <person name="Nolan M."/>
            <person name="Ohm R."/>
            <person name="Pangilinan J."/>
            <person name="Park H.-J."/>
            <person name="Ramirez L."/>
            <person name="Alfaro M."/>
            <person name="Sun H."/>
            <person name="Tritt A."/>
            <person name="Yoshinaga Y."/>
            <person name="Zwiers L.-H."/>
            <person name="Turgeon B."/>
            <person name="Goodwin S."/>
            <person name="Spatafora J."/>
            <person name="Crous P."/>
            <person name="Grigoriev I."/>
        </authorList>
    </citation>
    <scope>NUCLEOTIDE SEQUENCE</scope>
    <source>
        <strain evidence="2">CBS 116435</strain>
    </source>
</reference>
<evidence type="ECO:0000313" key="3">
    <source>
        <dbReference type="Proteomes" id="UP000799441"/>
    </source>
</evidence>
<protein>
    <submittedName>
        <fullName evidence="2">Uncharacterized protein</fullName>
    </submittedName>
</protein>
<proteinExistence type="predicted"/>
<evidence type="ECO:0000256" key="1">
    <source>
        <dbReference type="SAM" id="MobiDB-lite"/>
    </source>
</evidence>
<feature type="region of interest" description="Disordered" evidence="1">
    <location>
        <begin position="1"/>
        <end position="221"/>
    </location>
</feature>
<name>A0A9P4QJ50_9PEZI</name>
<feature type="compositionally biased region" description="Basic and acidic residues" evidence="1">
    <location>
        <begin position="149"/>
        <end position="160"/>
    </location>
</feature>
<feature type="compositionally biased region" description="Polar residues" evidence="1">
    <location>
        <begin position="1"/>
        <end position="14"/>
    </location>
</feature>
<organism evidence="2 3">
    <name type="scientific">Polychaeton citri CBS 116435</name>
    <dbReference type="NCBI Taxonomy" id="1314669"/>
    <lineage>
        <taxon>Eukaryota</taxon>
        <taxon>Fungi</taxon>
        <taxon>Dikarya</taxon>
        <taxon>Ascomycota</taxon>
        <taxon>Pezizomycotina</taxon>
        <taxon>Dothideomycetes</taxon>
        <taxon>Dothideomycetidae</taxon>
        <taxon>Capnodiales</taxon>
        <taxon>Capnodiaceae</taxon>
        <taxon>Polychaeton</taxon>
    </lineage>
</organism>
<dbReference type="Proteomes" id="UP000799441">
    <property type="component" value="Unassembled WGS sequence"/>
</dbReference>
<accession>A0A9P4QJ50</accession>
<feature type="compositionally biased region" description="Polar residues" evidence="1">
    <location>
        <begin position="86"/>
        <end position="96"/>
    </location>
</feature>
<feature type="compositionally biased region" description="Low complexity" evidence="1">
    <location>
        <begin position="54"/>
        <end position="71"/>
    </location>
</feature>
<feature type="compositionally biased region" description="Low complexity" evidence="1">
    <location>
        <begin position="114"/>
        <end position="127"/>
    </location>
</feature>
<dbReference type="AlphaFoldDB" id="A0A9P4QJ50"/>
<dbReference type="EMBL" id="MU003766">
    <property type="protein sequence ID" value="KAF2725869.1"/>
    <property type="molecule type" value="Genomic_DNA"/>
</dbReference>
<dbReference type="OrthoDB" id="5383057at2759"/>
<keyword evidence="3" id="KW-1185">Reference proteome</keyword>
<gene>
    <name evidence="2" type="ORF">K431DRAFT_259616</name>
</gene>
<comment type="caution">
    <text evidence="2">The sequence shown here is derived from an EMBL/GenBank/DDBJ whole genome shotgun (WGS) entry which is preliminary data.</text>
</comment>